<dbReference type="SMART" id="SM00614">
    <property type="entry name" value="ZnF_BED"/>
    <property type="match status" value="1"/>
</dbReference>
<organism evidence="11 12">
    <name type="scientific">Elysia chlorotica</name>
    <name type="common">Eastern emerald elysia</name>
    <name type="synonym">Sea slug</name>
    <dbReference type="NCBI Taxonomy" id="188477"/>
    <lineage>
        <taxon>Eukaryota</taxon>
        <taxon>Metazoa</taxon>
        <taxon>Spiralia</taxon>
        <taxon>Lophotrochozoa</taxon>
        <taxon>Mollusca</taxon>
        <taxon>Gastropoda</taxon>
        <taxon>Heterobranchia</taxon>
        <taxon>Euthyneura</taxon>
        <taxon>Panpulmonata</taxon>
        <taxon>Sacoglossa</taxon>
        <taxon>Placobranchoidea</taxon>
        <taxon>Plakobranchidae</taxon>
        <taxon>Elysia</taxon>
    </lineage>
</organism>
<feature type="domain" description="BED-type" evidence="10">
    <location>
        <begin position="11"/>
        <end position="63"/>
    </location>
</feature>
<evidence type="ECO:0000256" key="6">
    <source>
        <dbReference type="ARBA" id="ARBA00023163"/>
    </source>
</evidence>
<dbReference type="EMBL" id="RQTK01000989">
    <property type="protein sequence ID" value="RUS72989.1"/>
    <property type="molecule type" value="Genomic_DNA"/>
</dbReference>
<evidence type="ECO:0000259" key="10">
    <source>
        <dbReference type="PROSITE" id="PS50808"/>
    </source>
</evidence>
<dbReference type="PROSITE" id="PS50808">
    <property type="entry name" value="ZF_BED"/>
    <property type="match status" value="1"/>
</dbReference>
<keyword evidence="5" id="KW-0805">Transcription regulation</keyword>
<keyword evidence="12" id="KW-1185">Reference proteome</keyword>
<comment type="caution">
    <text evidence="11">The sequence shown here is derived from an EMBL/GenBank/DDBJ whole genome shotgun (WGS) entry which is preliminary data.</text>
</comment>
<evidence type="ECO:0000256" key="8">
    <source>
        <dbReference type="PROSITE-ProRule" id="PRU00027"/>
    </source>
</evidence>
<dbReference type="PANTHER" id="PTHR46481:SF10">
    <property type="entry name" value="ZINC FINGER BED DOMAIN-CONTAINING PROTEIN 39"/>
    <property type="match status" value="1"/>
</dbReference>
<sequence>MSTPKLPKPRRPRSVVWYYFDKLPNDPFKARCKLCLSICQHGTNTSNLFYHLKHKHPASFQEAEEQREQESKLYMELKAKAGKTVTPSSRGRGRGRGRPPTMGSPKDVSNSVMGLAVIKTENDGTVGTFSPQALSGSVRKSYSGSIGRSKMASMDVNSAIVHWLAVDMVHPSVITKKGFKFFLAACGMRTDLPSKKSMSNTLVPKLTEEAKNMIRQDLASVSSVALSLETWTYRETQAFVTITAHFIKDNWSMTSYVLETFECTEDKTACYLSILWFCRVINIYLVLSLGT</sequence>
<protein>
    <recommendedName>
        <fullName evidence="10">BED-type domain-containing protein</fullName>
    </recommendedName>
</protein>
<keyword evidence="4" id="KW-0862">Zinc</keyword>
<dbReference type="InterPro" id="IPR003656">
    <property type="entry name" value="Znf_BED"/>
</dbReference>
<evidence type="ECO:0000313" key="12">
    <source>
        <dbReference type="Proteomes" id="UP000271974"/>
    </source>
</evidence>
<dbReference type="OrthoDB" id="1607513at2759"/>
<evidence type="ECO:0000256" key="7">
    <source>
        <dbReference type="ARBA" id="ARBA00023242"/>
    </source>
</evidence>
<keyword evidence="3 8" id="KW-0863">Zinc-finger</keyword>
<proteinExistence type="predicted"/>
<dbReference type="InterPro" id="IPR052035">
    <property type="entry name" value="ZnF_BED_domain_contain"/>
</dbReference>
<dbReference type="Pfam" id="PF02892">
    <property type="entry name" value="zf-BED"/>
    <property type="match status" value="1"/>
</dbReference>
<evidence type="ECO:0000256" key="5">
    <source>
        <dbReference type="ARBA" id="ARBA00023015"/>
    </source>
</evidence>
<evidence type="ECO:0000256" key="3">
    <source>
        <dbReference type="ARBA" id="ARBA00022771"/>
    </source>
</evidence>
<evidence type="ECO:0000256" key="9">
    <source>
        <dbReference type="SAM" id="MobiDB-lite"/>
    </source>
</evidence>
<dbReference type="GO" id="GO:0008270">
    <property type="term" value="F:zinc ion binding"/>
    <property type="evidence" value="ECO:0007669"/>
    <property type="project" value="UniProtKB-KW"/>
</dbReference>
<evidence type="ECO:0000313" key="11">
    <source>
        <dbReference type="EMBL" id="RUS72989.1"/>
    </source>
</evidence>
<comment type="subcellular location">
    <subcellularLocation>
        <location evidence="1">Nucleus</location>
    </subcellularLocation>
</comment>
<dbReference type="AlphaFoldDB" id="A0A3S0ZE85"/>
<keyword evidence="2" id="KW-0479">Metal-binding</keyword>
<dbReference type="SUPFAM" id="SSF57667">
    <property type="entry name" value="beta-beta-alpha zinc fingers"/>
    <property type="match status" value="1"/>
</dbReference>
<keyword evidence="6" id="KW-0804">Transcription</keyword>
<evidence type="ECO:0000256" key="4">
    <source>
        <dbReference type="ARBA" id="ARBA00022833"/>
    </source>
</evidence>
<dbReference type="Proteomes" id="UP000271974">
    <property type="component" value="Unassembled WGS sequence"/>
</dbReference>
<dbReference type="InterPro" id="IPR036236">
    <property type="entry name" value="Znf_C2H2_sf"/>
</dbReference>
<evidence type="ECO:0000256" key="1">
    <source>
        <dbReference type="ARBA" id="ARBA00004123"/>
    </source>
</evidence>
<gene>
    <name evidence="11" type="ORF">EGW08_019254</name>
</gene>
<dbReference type="GO" id="GO:0009791">
    <property type="term" value="P:post-embryonic development"/>
    <property type="evidence" value="ECO:0007669"/>
    <property type="project" value="UniProtKB-ARBA"/>
</dbReference>
<dbReference type="GO" id="GO:0003677">
    <property type="term" value="F:DNA binding"/>
    <property type="evidence" value="ECO:0007669"/>
    <property type="project" value="InterPro"/>
</dbReference>
<evidence type="ECO:0000256" key="2">
    <source>
        <dbReference type="ARBA" id="ARBA00022723"/>
    </source>
</evidence>
<accession>A0A3S0ZE85</accession>
<dbReference type="GO" id="GO:0005634">
    <property type="term" value="C:nucleus"/>
    <property type="evidence" value="ECO:0007669"/>
    <property type="project" value="UniProtKB-SubCell"/>
</dbReference>
<dbReference type="PANTHER" id="PTHR46481">
    <property type="entry name" value="ZINC FINGER BED DOMAIN-CONTAINING PROTEIN 4"/>
    <property type="match status" value="1"/>
</dbReference>
<name>A0A3S0ZE85_ELYCH</name>
<feature type="region of interest" description="Disordered" evidence="9">
    <location>
        <begin position="78"/>
        <end position="109"/>
    </location>
</feature>
<keyword evidence="7" id="KW-0539">Nucleus</keyword>
<reference evidence="11 12" key="1">
    <citation type="submission" date="2019-01" db="EMBL/GenBank/DDBJ databases">
        <title>A draft genome assembly of the solar-powered sea slug Elysia chlorotica.</title>
        <authorList>
            <person name="Cai H."/>
            <person name="Li Q."/>
            <person name="Fang X."/>
            <person name="Li J."/>
            <person name="Curtis N.E."/>
            <person name="Altenburger A."/>
            <person name="Shibata T."/>
            <person name="Feng M."/>
            <person name="Maeda T."/>
            <person name="Schwartz J.A."/>
            <person name="Shigenobu S."/>
            <person name="Lundholm N."/>
            <person name="Nishiyama T."/>
            <person name="Yang H."/>
            <person name="Hasebe M."/>
            <person name="Li S."/>
            <person name="Pierce S.K."/>
            <person name="Wang J."/>
        </authorList>
    </citation>
    <scope>NUCLEOTIDE SEQUENCE [LARGE SCALE GENOMIC DNA]</scope>
    <source>
        <strain evidence="11">EC2010</strain>
        <tissue evidence="11">Whole organism of an adult</tissue>
    </source>
</reference>